<dbReference type="EMBL" id="JASNFN010000019">
    <property type="protein sequence ID" value="MDP5184039.1"/>
    <property type="molecule type" value="Genomic_DNA"/>
</dbReference>
<comment type="caution">
    <text evidence="1">The sequence shown here is derived from an EMBL/GenBank/DDBJ whole genome shotgun (WGS) entry which is preliminary data.</text>
</comment>
<reference evidence="2" key="1">
    <citation type="submission" date="2023-05" db="EMBL/GenBank/DDBJ databases">
        <title>Draft genome of Pseudofrankia sp. BMG5.37.</title>
        <authorList>
            <person name="Gtari M."/>
            <person name="Ghodhbane F."/>
            <person name="Sbissi I."/>
        </authorList>
    </citation>
    <scope>NUCLEOTIDE SEQUENCE [LARGE SCALE GENOMIC DNA]</scope>
    <source>
        <strain evidence="2">BMG 814</strain>
    </source>
</reference>
<evidence type="ECO:0000313" key="2">
    <source>
        <dbReference type="Proteomes" id="UP001233673"/>
    </source>
</evidence>
<organism evidence="1 2">
    <name type="scientific">Blastococcus carthaginiensis</name>
    <dbReference type="NCBI Taxonomy" id="3050034"/>
    <lineage>
        <taxon>Bacteria</taxon>
        <taxon>Bacillati</taxon>
        <taxon>Actinomycetota</taxon>
        <taxon>Actinomycetes</taxon>
        <taxon>Geodermatophilales</taxon>
        <taxon>Geodermatophilaceae</taxon>
        <taxon>Blastococcus</taxon>
    </lineage>
</organism>
<dbReference type="InterPro" id="IPR029058">
    <property type="entry name" value="AB_hydrolase_fold"/>
</dbReference>
<sequence length="294" mass="31622">MTRTLVLVHGRAQEGKDPDRLKHEWLQALRGGLATQGLELPLSDGDIRFPYYGQTLASLVADPHAPAPGVVVKGRAGDRQEEEFVGDALREVARTAGVTEEQILDCADDVALERGATDAAWVQAVLRALDLHVPGVSAGSIATVTRDVYRYLRHPGVRDAIEEGVRRALAPDRPAVVVGHSLGSVVAYNLLRREGTSRGWQVPLLVTVGSPLAVSAVRSSLAPLRYPEVVSAWFNARDPRDLVALHPLDAARFPLDPAVEGFDGVVNTTANRHGITGYLSDPVVAVRIRAALLE</sequence>
<keyword evidence="2" id="KW-1185">Reference proteome</keyword>
<dbReference type="Proteomes" id="UP001233673">
    <property type="component" value="Unassembled WGS sequence"/>
</dbReference>
<dbReference type="Gene3D" id="3.40.50.1820">
    <property type="entry name" value="alpha/beta hydrolase"/>
    <property type="match status" value="1"/>
</dbReference>
<name>A0ABT9IEM4_9ACTN</name>
<protein>
    <recommendedName>
        <fullName evidence="3">Alpha/beta hydrolase</fullName>
    </recommendedName>
</protein>
<accession>A0ABT9IEM4</accession>
<dbReference type="RefSeq" id="WP_306000635.1">
    <property type="nucleotide sequence ID" value="NZ_JASNFN010000019.1"/>
</dbReference>
<gene>
    <name evidence="1" type="ORF">QOZ88_15480</name>
</gene>
<evidence type="ECO:0008006" key="3">
    <source>
        <dbReference type="Google" id="ProtNLM"/>
    </source>
</evidence>
<proteinExistence type="predicted"/>
<dbReference type="SUPFAM" id="SSF53474">
    <property type="entry name" value="alpha/beta-Hydrolases"/>
    <property type="match status" value="1"/>
</dbReference>
<evidence type="ECO:0000313" key="1">
    <source>
        <dbReference type="EMBL" id="MDP5184039.1"/>
    </source>
</evidence>